<keyword evidence="3" id="KW-1185">Reference proteome</keyword>
<name>A0A9P0FDA8_BRAAE</name>
<dbReference type="Pfam" id="PF00314">
    <property type="entry name" value="Thaumatin"/>
    <property type="match status" value="1"/>
</dbReference>
<dbReference type="SUPFAM" id="SSF49870">
    <property type="entry name" value="Osmotin, thaumatin-like protein"/>
    <property type="match status" value="1"/>
</dbReference>
<evidence type="ECO:0000256" key="1">
    <source>
        <dbReference type="SAM" id="SignalP"/>
    </source>
</evidence>
<protein>
    <submittedName>
        <fullName evidence="2">Uncharacterized protein</fullName>
    </submittedName>
</protein>
<dbReference type="OrthoDB" id="10513341at2759"/>
<dbReference type="AlphaFoldDB" id="A0A9P0FDA8"/>
<feature type="chain" id="PRO_5040136121" evidence="1">
    <location>
        <begin position="19"/>
        <end position="188"/>
    </location>
</feature>
<dbReference type="Gene3D" id="2.60.110.10">
    <property type="entry name" value="Thaumatin"/>
    <property type="match status" value="1"/>
</dbReference>
<accession>A0A9P0FDA8</accession>
<feature type="signal peptide" evidence="1">
    <location>
        <begin position="1"/>
        <end position="18"/>
    </location>
</feature>
<evidence type="ECO:0000313" key="2">
    <source>
        <dbReference type="EMBL" id="CAH0551513.1"/>
    </source>
</evidence>
<dbReference type="Proteomes" id="UP001154078">
    <property type="component" value="Chromosome 2"/>
</dbReference>
<sequence length="188" mass="21616">MTLKQFLIIFVSINACFSRRIDFLNHLEENIIVSITGRDDFLLENNGFFKSIEVPKGNRTIYAKYAYCKINDCDEYVTKAQFKIGYIAKNLDLKYIDLRSGYNFYMEVKSSSEDCETSKTCREMLTVCPKSTMVLADKNLVACKNTKESYIKFLECDTAVTSDMNVVGNTQTCVNVQYYTITFGKKQI</sequence>
<reference evidence="2" key="1">
    <citation type="submission" date="2021-12" db="EMBL/GenBank/DDBJ databases">
        <authorList>
            <person name="King R."/>
        </authorList>
    </citation>
    <scope>NUCLEOTIDE SEQUENCE</scope>
</reference>
<evidence type="ECO:0000313" key="3">
    <source>
        <dbReference type="Proteomes" id="UP001154078"/>
    </source>
</evidence>
<organism evidence="2 3">
    <name type="scientific">Brassicogethes aeneus</name>
    <name type="common">Rape pollen beetle</name>
    <name type="synonym">Meligethes aeneus</name>
    <dbReference type="NCBI Taxonomy" id="1431903"/>
    <lineage>
        <taxon>Eukaryota</taxon>
        <taxon>Metazoa</taxon>
        <taxon>Ecdysozoa</taxon>
        <taxon>Arthropoda</taxon>
        <taxon>Hexapoda</taxon>
        <taxon>Insecta</taxon>
        <taxon>Pterygota</taxon>
        <taxon>Neoptera</taxon>
        <taxon>Endopterygota</taxon>
        <taxon>Coleoptera</taxon>
        <taxon>Polyphaga</taxon>
        <taxon>Cucujiformia</taxon>
        <taxon>Nitidulidae</taxon>
        <taxon>Meligethinae</taxon>
        <taxon>Brassicogethes</taxon>
    </lineage>
</organism>
<gene>
    <name evidence="2" type="ORF">MELIAE_LOCUS4101</name>
</gene>
<proteinExistence type="predicted"/>
<dbReference type="InterPro" id="IPR001938">
    <property type="entry name" value="Thaumatin"/>
</dbReference>
<dbReference type="InterPro" id="IPR037176">
    <property type="entry name" value="Osmotin/thaumatin-like_sf"/>
</dbReference>
<keyword evidence="1" id="KW-0732">Signal</keyword>
<dbReference type="EMBL" id="OV121133">
    <property type="protein sequence ID" value="CAH0551513.1"/>
    <property type="molecule type" value="Genomic_DNA"/>
</dbReference>